<evidence type="ECO:0000313" key="3">
    <source>
        <dbReference type="Proteomes" id="UP000606974"/>
    </source>
</evidence>
<evidence type="ECO:0000313" key="2">
    <source>
        <dbReference type="EMBL" id="KAF7512323.1"/>
    </source>
</evidence>
<name>A0A8H7E8N6_9EURO</name>
<gene>
    <name evidence="2" type="ORF">GJ744_001891</name>
</gene>
<evidence type="ECO:0000256" key="1">
    <source>
        <dbReference type="SAM" id="MobiDB-lite"/>
    </source>
</evidence>
<accession>A0A8H7E8N6</accession>
<dbReference type="AlphaFoldDB" id="A0A8H7E8N6"/>
<organism evidence="2 3">
    <name type="scientific">Endocarpon pusillum</name>
    <dbReference type="NCBI Taxonomy" id="364733"/>
    <lineage>
        <taxon>Eukaryota</taxon>
        <taxon>Fungi</taxon>
        <taxon>Dikarya</taxon>
        <taxon>Ascomycota</taxon>
        <taxon>Pezizomycotina</taxon>
        <taxon>Eurotiomycetes</taxon>
        <taxon>Chaetothyriomycetidae</taxon>
        <taxon>Verrucariales</taxon>
        <taxon>Verrucariaceae</taxon>
        <taxon>Endocarpon</taxon>
    </lineage>
</organism>
<proteinExistence type="predicted"/>
<dbReference type="EMBL" id="JAACFV010000013">
    <property type="protein sequence ID" value="KAF7512323.1"/>
    <property type="molecule type" value="Genomic_DNA"/>
</dbReference>
<reference evidence="2" key="1">
    <citation type="submission" date="2020-02" db="EMBL/GenBank/DDBJ databases">
        <authorList>
            <person name="Palmer J.M."/>
        </authorList>
    </citation>
    <scope>NUCLEOTIDE SEQUENCE</scope>
    <source>
        <strain evidence="2">EPUS1.4</strain>
        <tissue evidence="2">Thallus</tissue>
    </source>
</reference>
<keyword evidence="3" id="KW-1185">Reference proteome</keyword>
<comment type="caution">
    <text evidence="2">The sequence shown here is derived from an EMBL/GenBank/DDBJ whole genome shotgun (WGS) entry which is preliminary data.</text>
</comment>
<dbReference type="Proteomes" id="UP000606974">
    <property type="component" value="Unassembled WGS sequence"/>
</dbReference>
<sequence>MNPPLCFLHLPTEVRSLVYRHLFSELSVTVARASAVGPSFAPAEAATMNRSRSSTSWPPSA</sequence>
<protein>
    <submittedName>
        <fullName evidence="2">Uncharacterized protein</fullName>
    </submittedName>
</protein>
<feature type="compositionally biased region" description="Polar residues" evidence="1">
    <location>
        <begin position="48"/>
        <end position="61"/>
    </location>
</feature>
<feature type="region of interest" description="Disordered" evidence="1">
    <location>
        <begin position="42"/>
        <end position="61"/>
    </location>
</feature>